<dbReference type="EMBL" id="UYSU01040660">
    <property type="protein sequence ID" value="VDM02478.1"/>
    <property type="molecule type" value="Genomic_DNA"/>
</dbReference>
<dbReference type="PANTHER" id="PTHR12463:SF0">
    <property type="entry name" value="ALPHA-KETOGLUTARATE-DEPENDENT DIOXYGENASE ALKB HOMOLOG 4"/>
    <property type="match status" value="1"/>
</dbReference>
<dbReference type="GO" id="GO:0016491">
    <property type="term" value="F:oxidoreductase activity"/>
    <property type="evidence" value="ECO:0007669"/>
    <property type="project" value="TreeGrafter"/>
</dbReference>
<name>A0A3P7ETK4_SCHSO</name>
<dbReference type="Proteomes" id="UP000275846">
    <property type="component" value="Unassembled WGS sequence"/>
</dbReference>
<reference evidence="2 3" key="1">
    <citation type="submission" date="2018-11" db="EMBL/GenBank/DDBJ databases">
        <authorList>
            <consortium name="Pathogen Informatics"/>
        </authorList>
    </citation>
    <scope>NUCLEOTIDE SEQUENCE [LARGE SCALE GENOMIC DNA]</scope>
    <source>
        <strain evidence="2 3">NST_G2</strain>
    </source>
</reference>
<dbReference type="GO" id="GO:0032451">
    <property type="term" value="F:demethylase activity"/>
    <property type="evidence" value="ECO:0007669"/>
    <property type="project" value="TreeGrafter"/>
</dbReference>
<dbReference type="AlphaFoldDB" id="A0A3P7ETK4"/>
<dbReference type="PANTHER" id="PTHR12463">
    <property type="entry name" value="OXYGENASE-RELATED"/>
    <property type="match status" value="1"/>
</dbReference>
<dbReference type="GO" id="GO:0070988">
    <property type="term" value="P:demethylation"/>
    <property type="evidence" value="ECO:0007669"/>
    <property type="project" value="InterPro"/>
</dbReference>
<protein>
    <recommendedName>
        <fullName evidence="4">Alpha-ketoglutarate-dependent dioxygenase alkB homolog 4</fullName>
    </recommendedName>
</protein>
<dbReference type="InterPro" id="IPR037151">
    <property type="entry name" value="AlkB-like_sf"/>
</dbReference>
<evidence type="ECO:0000313" key="2">
    <source>
        <dbReference type="EMBL" id="VDM02478.1"/>
    </source>
</evidence>
<dbReference type="STRING" id="70667.A0A3P7ETK4"/>
<comment type="cofactor">
    <cofactor evidence="1">
        <name>Fe(2+)</name>
        <dbReference type="ChEBI" id="CHEBI:29033"/>
    </cofactor>
</comment>
<dbReference type="SUPFAM" id="SSF51197">
    <property type="entry name" value="Clavaminate synthase-like"/>
    <property type="match status" value="1"/>
</dbReference>
<evidence type="ECO:0000256" key="1">
    <source>
        <dbReference type="ARBA" id="ARBA00001954"/>
    </source>
</evidence>
<dbReference type="InterPro" id="IPR032857">
    <property type="entry name" value="ALKBH4"/>
</dbReference>
<proteinExistence type="predicted"/>
<evidence type="ECO:0000313" key="3">
    <source>
        <dbReference type="Proteomes" id="UP000275846"/>
    </source>
</evidence>
<organism evidence="2 3">
    <name type="scientific">Schistocephalus solidus</name>
    <name type="common">Tapeworm</name>
    <dbReference type="NCBI Taxonomy" id="70667"/>
    <lineage>
        <taxon>Eukaryota</taxon>
        <taxon>Metazoa</taxon>
        <taxon>Spiralia</taxon>
        <taxon>Lophotrochozoa</taxon>
        <taxon>Platyhelminthes</taxon>
        <taxon>Cestoda</taxon>
        <taxon>Eucestoda</taxon>
        <taxon>Diphyllobothriidea</taxon>
        <taxon>Diphyllobothriidae</taxon>
        <taxon>Schistocephalus</taxon>
    </lineage>
</organism>
<evidence type="ECO:0008006" key="4">
    <source>
        <dbReference type="Google" id="ProtNLM"/>
    </source>
</evidence>
<keyword evidence="3" id="KW-1185">Reference proteome</keyword>
<dbReference type="Gene3D" id="2.60.120.590">
    <property type="entry name" value="Alpha-ketoglutarate-dependent dioxygenase AlkB-like"/>
    <property type="match status" value="1"/>
</dbReference>
<gene>
    <name evidence="2" type="ORF">SSLN_LOCUS16092</name>
</gene>
<sequence length="368" mass="41696">MCGSSIPTDTHSKLLLIRTIMSECGCKGVRVCRLCEDRRISMISPSVSFKIERHAEETFAEFKYCGKCGHVFIDSPTLSPCKDHINGPTFPGVTVLLEFISEAEEEALIHEIDSSPWVPSQSGRYKQDYGVKVNFKKKRVVLSAFTGLPNYSRKLVRRLHQRMRETDPSFTEFYPVELCNLEYLPQRGAAIVPHVDDSWLWGERIVLLNLASETNMLFTLPMKSGLPADSLAADEWNRYKAFSNEFLSEEVAQLLPRVTVHLPRRCLFVMSGPPRHVWLHEINRKDIKARRISLTLRELSDEYLPHSEHLKPYAADNDASGGDFAQPDPDSLTPQQCVGLSLIRLASTYNGVCVGMQTGQTYFTKLKI</sequence>
<dbReference type="OrthoDB" id="442860at2759"/>
<accession>A0A3P7ETK4</accession>